<evidence type="ECO:0000256" key="4">
    <source>
        <dbReference type="ARBA" id="ARBA00023136"/>
    </source>
</evidence>
<comment type="subcellular location">
    <subcellularLocation>
        <location evidence="1">Membrane</location>
        <topology evidence="1">Multi-pass membrane protein</topology>
    </subcellularLocation>
</comment>
<evidence type="ECO:0000256" key="5">
    <source>
        <dbReference type="SAM" id="MobiDB-lite"/>
    </source>
</evidence>
<keyword evidence="4 6" id="KW-0472">Membrane</keyword>
<dbReference type="EMBL" id="BAABDD010000015">
    <property type="protein sequence ID" value="GAA3751106.1"/>
    <property type="molecule type" value="Genomic_DNA"/>
</dbReference>
<feature type="transmembrane region" description="Helical" evidence="6">
    <location>
        <begin position="35"/>
        <end position="57"/>
    </location>
</feature>
<feature type="region of interest" description="Disordered" evidence="5">
    <location>
        <begin position="249"/>
        <end position="433"/>
    </location>
</feature>
<feature type="compositionally biased region" description="Low complexity" evidence="5">
    <location>
        <begin position="403"/>
        <end position="424"/>
    </location>
</feature>
<comment type="caution">
    <text evidence="8">The sequence shown here is derived from an EMBL/GenBank/DDBJ whole genome shotgun (WGS) entry which is preliminary data.</text>
</comment>
<evidence type="ECO:0000313" key="9">
    <source>
        <dbReference type="Proteomes" id="UP001500908"/>
    </source>
</evidence>
<feature type="compositionally biased region" description="Low complexity" evidence="5">
    <location>
        <begin position="257"/>
        <end position="269"/>
    </location>
</feature>
<dbReference type="PANTHER" id="PTHR38480:SF1">
    <property type="entry name" value="SLR0254 PROTEIN"/>
    <property type="match status" value="1"/>
</dbReference>
<dbReference type="Pfam" id="PF06271">
    <property type="entry name" value="RDD"/>
    <property type="match status" value="1"/>
</dbReference>
<keyword evidence="3 6" id="KW-1133">Transmembrane helix</keyword>
<evidence type="ECO:0000313" key="8">
    <source>
        <dbReference type="EMBL" id="GAA3751106.1"/>
    </source>
</evidence>
<sequence>MAGASGGYGESGLVTGDAVVMELQPAGFASRMAAFLLDVLIQILLMVGALIAIGTIGSELDEAATAAVQITLTVLILVGYPVTFETLSRGRSLGKLAFGLRVVGTDGSPERFRQALARGLSAFVEIWLASGTIALIVSMINPNGRRVGDFLAGTLVMQERTNRSPEVPIMMPPHLSGWASSAELSRLTPEAAAMARQYVTRFNELTEQARYEMGNQVANTVAGMVAPPPPPNVSALEFLSAVLAERRRREEARLGNQGQAAPDQAAPGAPGQGPPAWPTQPPPAQGAPPWPGEQHPGWPGHGHADFSAQPPRGWPAQPPPDPRTQGTPAWPGYGAPQWHAPGPPPPGPPWPGPHPAAPYGHGQAVPDPYGQSAPYGNAPAPPPPHGQPPHGWYGQAAPGWQGPTGAEAPEQAAPEAQEPGQDAPYWPGRPFGS</sequence>
<evidence type="ECO:0000256" key="6">
    <source>
        <dbReference type="SAM" id="Phobius"/>
    </source>
</evidence>
<name>A0ABP7FXN6_9ACTN</name>
<evidence type="ECO:0000256" key="1">
    <source>
        <dbReference type="ARBA" id="ARBA00004141"/>
    </source>
</evidence>
<evidence type="ECO:0000256" key="3">
    <source>
        <dbReference type="ARBA" id="ARBA00022989"/>
    </source>
</evidence>
<feature type="compositionally biased region" description="Pro residues" evidence="5">
    <location>
        <begin position="312"/>
        <end position="322"/>
    </location>
</feature>
<evidence type="ECO:0000259" key="7">
    <source>
        <dbReference type="Pfam" id="PF06271"/>
    </source>
</evidence>
<dbReference type="InterPro" id="IPR010432">
    <property type="entry name" value="RDD"/>
</dbReference>
<feature type="compositionally biased region" description="Pro residues" evidence="5">
    <location>
        <begin position="272"/>
        <end position="291"/>
    </location>
</feature>
<feature type="compositionally biased region" description="Pro residues" evidence="5">
    <location>
        <begin position="341"/>
        <end position="356"/>
    </location>
</feature>
<evidence type="ECO:0000256" key="2">
    <source>
        <dbReference type="ARBA" id="ARBA00022692"/>
    </source>
</evidence>
<accession>A0ABP7FXN6</accession>
<feature type="transmembrane region" description="Helical" evidence="6">
    <location>
        <begin position="120"/>
        <end position="140"/>
    </location>
</feature>
<keyword evidence="2 6" id="KW-0812">Transmembrane</keyword>
<gene>
    <name evidence="8" type="ORF">GCM10022402_32760</name>
</gene>
<feature type="transmembrane region" description="Helical" evidence="6">
    <location>
        <begin position="63"/>
        <end position="82"/>
    </location>
</feature>
<feature type="domain" description="RDD" evidence="7">
    <location>
        <begin position="26"/>
        <end position="153"/>
    </location>
</feature>
<protein>
    <submittedName>
        <fullName evidence="8">RDD family protein</fullName>
    </submittedName>
</protein>
<organism evidence="8 9">
    <name type="scientific">Salinactinospora qingdaonensis</name>
    <dbReference type="NCBI Taxonomy" id="702744"/>
    <lineage>
        <taxon>Bacteria</taxon>
        <taxon>Bacillati</taxon>
        <taxon>Actinomycetota</taxon>
        <taxon>Actinomycetes</taxon>
        <taxon>Streptosporangiales</taxon>
        <taxon>Nocardiopsidaceae</taxon>
        <taxon>Salinactinospora</taxon>
    </lineage>
</organism>
<dbReference type="PANTHER" id="PTHR38480">
    <property type="entry name" value="SLR0254 PROTEIN"/>
    <property type="match status" value="1"/>
</dbReference>
<reference evidence="9" key="1">
    <citation type="journal article" date="2019" name="Int. J. Syst. Evol. Microbiol.">
        <title>The Global Catalogue of Microorganisms (GCM) 10K type strain sequencing project: providing services to taxonomists for standard genome sequencing and annotation.</title>
        <authorList>
            <consortium name="The Broad Institute Genomics Platform"/>
            <consortium name="The Broad Institute Genome Sequencing Center for Infectious Disease"/>
            <person name="Wu L."/>
            <person name="Ma J."/>
        </authorList>
    </citation>
    <scope>NUCLEOTIDE SEQUENCE [LARGE SCALE GENOMIC DNA]</scope>
    <source>
        <strain evidence="9">JCM 17137</strain>
    </source>
</reference>
<proteinExistence type="predicted"/>
<dbReference type="Proteomes" id="UP001500908">
    <property type="component" value="Unassembled WGS sequence"/>
</dbReference>
<keyword evidence="9" id="KW-1185">Reference proteome</keyword>